<dbReference type="InterPro" id="IPR020846">
    <property type="entry name" value="MFS_dom"/>
</dbReference>
<keyword evidence="8" id="KW-0046">Antibiotic resistance</keyword>
<dbReference type="Gene3D" id="1.20.1720.10">
    <property type="entry name" value="Multidrug resistance protein D"/>
    <property type="match status" value="1"/>
</dbReference>
<dbReference type="Proteomes" id="UP000516230">
    <property type="component" value="Chromosome"/>
</dbReference>
<dbReference type="PROSITE" id="PS50850">
    <property type="entry name" value="MFS"/>
    <property type="match status" value="1"/>
</dbReference>
<dbReference type="PANTHER" id="PTHR42718">
    <property type="entry name" value="MAJOR FACILITATOR SUPERFAMILY MULTIDRUG TRANSPORTER MFSC"/>
    <property type="match status" value="1"/>
</dbReference>
<dbReference type="GO" id="GO:0022857">
    <property type="term" value="F:transmembrane transporter activity"/>
    <property type="evidence" value="ECO:0007669"/>
    <property type="project" value="InterPro"/>
</dbReference>
<feature type="compositionally biased region" description="Basic and acidic residues" evidence="9">
    <location>
        <begin position="477"/>
        <end position="491"/>
    </location>
</feature>
<feature type="domain" description="Major facilitator superfamily (MFS) profile" evidence="11">
    <location>
        <begin position="10"/>
        <end position="476"/>
    </location>
</feature>
<evidence type="ECO:0000256" key="9">
    <source>
        <dbReference type="SAM" id="MobiDB-lite"/>
    </source>
</evidence>
<feature type="region of interest" description="Disordered" evidence="9">
    <location>
        <begin position="477"/>
        <end position="507"/>
    </location>
</feature>
<dbReference type="CDD" id="cd17321">
    <property type="entry name" value="MFS_MMR_MDR_like"/>
    <property type="match status" value="1"/>
</dbReference>
<dbReference type="Gene3D" id="1.20.1250.20">
    <property type="entry name" value="MFS general substrate transporter like domains"/>
    <property type="match status" value="1"/>
</dbReference>
<proteinExistence type="inferred from homology"/>
<keyword evidence="7 10" id="KW-0472">Membrane</keyword>
<feature type="transmembrane region" description="Helical" evidence="10">
    <location>
        <begin position="76"/>
        <end position="95"/>
    </location>
</feature>
<name>A0A7H0HZ50_9ACTN</name>
<evidence type="ECO:0000313" key="12">
    <source>
        <dbReference type="EMBL" id="QNP65816.1"/>
    </source>
</evidence>
<feature type="transmembrane region" description="Helical" evidence="10">
    <location>
        <begin position="400"/>
        <end position="419"/>
    </location>
</feature>
<evidence type="ECO:0000256" key="1">
    <source>
        <dbReference type="ARBA" id="ARBA00004651"/>
    </source>
</evidence>
<feature type="transmembrane region" description="Helical" evidence="10">
    <location>
        <begin position="328"/>
        <end position="347"/>
    </location>
</feature>
<protein>
    <submittedName>
        <fullName evidence="12">DHA2 family efflux MFS transporter permease subunit</fullName>
    </submittedName>
</protein>
<feature type="transmembrane region" description="Helical" evidence="10">
    <location>
        <begin position="353"/>
        <end position="379"/>
    </location>
</feature>
<dbReference type="FunFam" id="1.20.1720.10:FF:000021">
    <property type="entry name" value="Drug resistance transporter, EmrB/QacA subfamily"/>
    <property type="match status" value="1"/>
</dbReference>
<evidence type="ECO:0000256" key="5">
    <source>
        <dbReference type="ARBA" id="ARBA00022692"/>
    </source>
</evidence>
<accession>A0A7H0HZ50</accession>
<dbReference type="KEGG" id="sgj:IAG43_24705"/>
<evidence type="ECO:0000256" key="3">
    <source>
        <dbReference type="ARBA" id="ARBA00022448"/>
    </source>
</evidence>
<reference evidence="12 13" key="1">
    <citation type="submission" date="2020-08" db="EMBL/GenBank/DDBJ databases">
        <title>A novel species.</title>
        <authorList>
            <person name="Gao J."/>
        </authorList>
    </citation>
    <scope>NUCLEOTIDE SEQUENCE [LARGE SCALE GENOMIC DNA]</scope>
    <source>
        <strain evidence="12 13">CRPJ-33</strain>
    </source>
</reference>
<feature type="transmembrane region" description="Helical" evidence="10">
    <location>
        <begin position="164"/>
        <end position="184"/>
    </location>
</feature>
<evidence type="ECO:0000256" key="7">
    <source>
        <dbReference type="ARBA" id="ARBA00023136"/>
    </source>
</evidence>
<evidence type="ECO:0000256" key="10">
    <source>
        <dbReference type="SAM" id="Phobius"/>
    </source>
</evidence>
<dbReference type="AlphaFoldDB" id="A0A7H0HZ50"/>
<dbReference type="PRINTS" id="PR01036">
    <property type="entry name" value="TCRTETB"/>
</dbReference>
<feature type="transmembrane region" description="Helical" evidence="10">
    <location>
        <begin position="263"/>
        <end position="287"/>
    </location>
</feature>
<dbReference type="GO" id="GO:0005886">
    <property type="term" value="C:plasma membrane"/>
    <property type="evidence" value="ECO:0007669"/>
    <property type="project" value="UniProtKB-SubCell"/>
</dbReference>
<evidence type="ECO:0000313" key="13">
    <source>
        <dbReference type="Proteomes" id="UP000516230"/>
    </source>
</evidence>
<dbReference type="NCBIfam" id="TIGR00711">
    <property type="entry name" value="efflux_EmrB"/>
    <property type="match status" value="1"/>
</dbReference>
<dbReference type="SUPFAM" id="SSF103473">
    <property type="entry name" value="MFS general substrate transporter"/>
    <property type="match status" value="1"/>
</dbReference>
<feature type="transmembrane region" description="Helical" evidence="10">
    <location>
        <begin position="225"/>
        <end position="242"/>
    </location>
</feature>
<feature type="transmembrane region" description="Helical" evidence="10">
    <location>
        <begin position="134"/>
        <end position="152"/>
    </location>
</feature>
<feature type="transmembrane region" description="Helical" evidence="10">
    <location>
        <begin position="196"/>
        <end position="213"/>
    </location>
</feature>
<keyword evidence="3" id="KW-0813">Transport</keyword>
<evidence type="ECO:0000256" key="6">
    <source>
        <dbReference type="ARBA" id="ARBA00022989"/>
    </source>
</evidence>
<dbReference type="InterPro" id="IPR036259">
    <property type="entry name" value="MFS_trans_sf"/>
</dbReference>
<dbReference type="Pfam" id="PF07690">
    <property type="entry name" value="MFS_1"/>
    <property type="match status" value="1"/>
</dbReference>
<gene>
    <name evidence="12" type="ORF">IAG43_24705</name>
</gene>
<feature type="transmembrane region" description="Helical" evidence="10">
    <location>
        <begin position="47"/>
        <end position="64"/>
    </location>
</feature>
<feature type="transmembrane region" description="Helical" evidence="10">
    <location>
        <begin position="101"/>
        <end position="122"/>
    </location>
</feature>
<dbReference type="InterPro" id="IPR004638">
    <property type="entry name" value="EmrB-like"/>
</dbReference>
<dbReference type="InterPro" id="IPR011701">
    <property type="entry name" value="MFS"/>
</dbReference>
<dbReference type="EMBL" id="CP060825">
    <property type="protein sequence ID" value="QNP65816.1"/>
    <property type="molecule type" value="Genomic_DNA"/>
</dbReference>
<keyword evidence="4" id="KW-1003">Cell membrane</keyword>
<feature type="transmembrane region" description="Helical" evidence="10">
    <location>
        <begin position="454"/>
        <end position="472"/>
    </location>
</feature>
<feature type="transmembrane region" description="Helical" evidence="10">
    <location>
        <begin position="299"/>
        <end position="316"/>
    </location>
</feature>
<dbReference type="RefSeq" id="WP_187742880.1">
    <property type="nucleotide sequence ID" value="NZ_CP060825.1"/>
</dbReference>
<dbReference type="GO" id="GO:0046677">
    <property type="term" value="P:response to antibiotic"/>
    <property type="evidence" value="ECO:0007669"/>
    <property type="project" value="UniProtKB-KW"/>
</dbReference>
<keyword evidence="13" id="KW-1185">Reference proteome</keyword>
<evidence type="ECO:0000256" key="4">
    <source>
        <dbReference type="ARBA" id="ARBA00022475"/>
    </source>
</evidence>
<keyword evidence="5 10" id="KW-0812">Transmembrane</keyword>
<comment type="similarity">
    <text evidence="2">Belongs to the major facilitator superfamily. EmrB family.</text>
</comment>
<evidence type="ECO:0000256" key="8">
    <source>
        <dbReference type="ARBA" id="ARBA00023251"/>
    </source>
</evidence>
<evidence type="ECO:0000259" key="11">
    <source>
        <dbReference type="PROSITE" id="PS50850"/>
    </source>
</evidence>
<evidence type="ECO:0000256" key="2">
    <source>
        <dbReference type="ARBA" id="ARBA00008537"/>
    </source>
</evidence>
<dbReference type="PANTHER" id="PTHR42718:SF42">
    <property type="entry name" value="EXPORT PROTEIN"/>
    <property type="match status" value="1"/>
</dbReference>
<organism evidence="12 13">
    <name type="scientific">Streptomyces genisteinicus</name>
    <dbReference type="NCBI Taxonomy" id="2768068"/>
    <lineage>
        <taxon>Bacteria</taxon>
        <taxon>Bacillati</taxon>
        <taxon>Actinomycetota</taxon>
        <taxon>Actinomycetes</taxon>
        <taxon>Kitasatosporales</taxon>
        <taxon>Streptomycetaceae</taxon>
        <taxon>Streptomyces</taxon>
    </lineage>
</organism>
<keyword evidence="6 10" id="KW-1133">Transmembrane helix</keyword>
<comment type="subcellular location">
    <subcellularLocation>
        <location evidence="1">Cell membrane</location>
        <topology evidence="1">Multi-pass membrane protein</topology>
    </subcellularLocation>
</comment>
<sequence length="507" mass="52379">MTAERSPWPALGALIAGFSLIVLDMSVVAVANPAIMESLDAGVSEVIWVTSAYLLTYAAPLLFTGRLGDRFGPKNVYLTGLVVFTLASLWCGVAGDIDSLIAARAVQGLGAALMTPQTMTVITKIFPADKRGAAMGAWGGAAGVSLLLGPVIGGLLVDSAGWEWIFLINVPIGILAFALAWRLVPALETRKHSFDPLGILLSCGGMFLLVYALQEGNNEDWSAGIWLMIGAGVAILALFVWTQSRNKDEPLLLLSLFRDRNFALANVGIAAIGAAVTAMTVPSYFYLQGVRGLSSMESALIFAPLAILTGVASPIVGKLSDKAHPRTFTTIGFVLFAVSIVGYSVLMEPGSELWMFSATAAVTGIANGMAWGPLGAIATRNLPVHQAGAGSGIYNTNRQMGAVLGSAVVGALFVDRIAAHLPGVGTGGGPVEGSAVDIPAAVHEPYSKALSETGLLPVAFLLLGALACALFVRFPERETDGDGDGDGERAAGDGTPGPVLQKADGTG</sequence>